<name>I0YZN8_COCSC</name>
<feature type="transmembrane region" description="Helical" evidence="1">
    <location>
        <begin position="63"/>
        <end position="89"/>
    </location>
</feature>
<keyword evidence="3" id="KW-1185">Reference proteome</keyword>
<reference evidence="2 3" key="1">
    <citation type="journal article" date="2012" name="Genome Biol.">
        <title>The genome of the polar eukaryotic microalga coccomyxa subellipsoidea reveals traits of cold adaptation.</title>
        <authorList>
            <person name="Blanc G."/>
            <person name="Agarkova I."/>
            <person name="Grimwood J."/>
            <person name="Kuo A."/>
            <person name="Brueggeman A."/>
            <person name="Dunigan D."/>
            <person name="Gurnon J."/>
            <person name="Ladunga I."/>
            <person name="Lindquist E."/>
            <person name="Lucas S."/>
            <person name="Pangilinan J."/>
            <person name="Proschold T."/>
            <person name="Salamov A."/>
            <person name="Schmutz J."/>
            <person name="Weeks D."/>
            <person name="Yamada T."/>
            <person name="Claverie J.M."/>
            <person name="Grigoriev I."/>
            <person name="Van Etten J."/>
            <person name="Lomsadze A."/>
            <person name="Borodovsky M."/>
        </authorList>
    </citation>
    <scope>NUCLEOTIDE SEQUENCE [LARGE SCALE GENOMIC DNA]</scope>
    <source>
        <strain evidence="2 3">C-169</strain>
    </source>
</reference>
<dbReference type="KEGG" id="csl:COCSUDRAFT_62388"/>
<comment type="caution">
    <text evidence="2">The sequence shown here is derived from an EMBL/GenBank/DDBJ whole genome shotgun (WGS) entry which is preliminary data.</text>
</comment>
<feature type="transmembrane region" description="Helical" evidence="1">
    <location>
        <begin position="5"/>
        <end position="25"/>
    </location>
</feature>
<proteinExistence type="predicted"/>
<dbReference type="AlphaFoldDB" id="I0YZN8"/>
<dbReference type="Proteomes" id="UP000007264">
    <property type="component" value="Unassembled WGS sequence"/>
</dbReference>
<sequence length="101" mass="10512">MQNRAWLPIISVIYAFAAAVIGAALDVGGAANLSTITLLSGKLPPSSPINTPVMLWATPNSSALLLVGVRIGCISAAVFLVTFLSIIIYPQVASEQARSPY</sequence>
<dbReference type="GeneID" id="17041855"/>
<dbReference type="EMBL" id="AGSI01000006">
    <property type="protein sequence ID" value="EIE23857.1"/>
    <property type="molecule type" value="Genomic_DNA"/>
</dbReference>
<keyword evidence="1" id="KW-1133">Transmembrane helix</keyword>
<dbReference type="RefSeq" id="XP_005648401.1">
    <property type="nucleotide sequence ID" value="XM_005648344.1"/>
</dbReference>
<organism evidence="2 3">
    <name type="scientific">Coccomyxa subellipsoidea (strain C-169)</name>
    <name type="common">Green microalga</name>
    <dbReference type="NCBI Taxonomy" id="574566"/>
    <lineage>
        <taxon>Eukaryota</taxon>
        <taxon>Viridiplantae</taxon>
        <taxon>Chlorophyta</taxon>
        <taxon>core chlorophytes</taxon>
        <taxon>Trebouxiophyceae</taxon>
        <taxon>Trebouxiophyceae incertae sedis</taxon>
        <taxon>Coccomyxaceae</taxon>
        <taxon>Coccomyxa</taxon>
        <taxon>Coccomyxa subellipsoidea</taxon>
    </lineage>
</organism>
<gene>
    <name evidence="2" type="ORF">COCSUDRAFT_62388</name>
</gene>
<evidence type="ECO:0000256" key="1">
    <source>
        <dbReference type="SAM" id="Phobius"/>
    </source>
</evidence>
<evidence type="ECO:0000313" key="2">
    <source>
        <dbReference type="EMBL" id="EIE23857.1"/>
    </source>
</evidence>
<evidence type="ECO:0000313" key="3">
    <source>
        <dbReference type="Proteomes" id="UP000007264"/>
    </source>
</evidence>
<keyword evidence="1" id="KW-0812">Transmembrane</keyword>
<accession>I0YZN8</accession>
<keyword evidence="1" id="KW-0472">Membrane</keyword>
<protein>
    <submittedName>
        <fullName evidence="2">Uncharacterized protein</fullName>
    </submittedName>
</protein>